<evidence type="ECO:0000313" key="1">
    <source>
        <dbReference type="EMBL" id="AGQ56686.1"/>
    </source>
</evidence>
<proteinExistence type="evidence at transcript level"/>
<sequence>MARLQCKDDLWYSGTMGEIVYWDWDSTNYLGWLEETYSWLISLVNTVDTLTPKTKSKGLDSEPGQKGLYDQLQASLNAKQEMPALEKKLLLTKLRKLMITSYH</sequence>
<name>S5GI70_BOVIN</name>
<gene>
    <name evidence="1" type="primary">BTY6</name>
</gene>
<dbReference type="EMBL" id="JX899366">
    <property type="protein sequence ID" value="AGQ56686.1"/>
    <property type="molecule type" value="mRNA"/>
</dbReference>
<reference evidence="1" key="2">
    <citation type="journal article" date="2013" name="Proc. Natl. Acad. Sci. U.S.A.">
        <title>Male-specific region of the bovine Y chromosome is gene rich with a high transcriptomic activity in testis development.</title>
        <authorList>
            <person name="Chang T.C."/>
            <person name="Yang Y."/>
            <person name="Retzel E.F."/>
            <person name="Liu W.S."/>
        </authorList>
    </citation>
    <scope>NUCLEOTIDE SEQUENCE</scope>
</reference>
<accession>S5GI70</accession>
<reference evidence="1" key="1">
    <citation type="submission" date="2012-10" db="EMBL/GenBank/DDBJ databases">
        <authorList>
            <person name="Chang T.-C."/>
            <person name="Yang Y."/>
            <person name="Retzel E.F."/>
            <person name="Liu W.-S."/>
        </authorList>
    </citation>
    <scope>NUCLEOTIDE SEQUENCE</scope>
</reference>
<organism evidence="1">
    <name type="scientific">Bos taurus</name>
    <name type="common">Bovine</name>
    <dbReference type="NCBI Taxonomy" id="9913"/>
    <lineage>
        <taxon>Eukaryota</taxon>
        <taxon>Metazoa</taxon>
        <taxon>Chordata</taxon>
        <taxon>Craniata</taxon>
        <taxon>Vertebrata</taxon>
        <taxon>Euteleostomi</taxon>
        <taxon>Mammalia</taxon>
        <taxon>Eutheria</taxon>
        <taxon>Laurasiatheria</taxon>
        <taxon>Artiodactyla</taxon>
        <taxon>Ruminantia</taxon>
        <taxon>Pecora</taxon>
        <taxon>Bovidae</taxon>
        <taxon>Bovinae</taxon>
        <taxon>Bos</taxon>
    </lineage>
</organism>
<protein>
    <submittedName>
        <fullName evidence="1">Bovid-specific transcript Y-linked 6</fullName>
    </submittedName>
</protein>
<dbReference type="AlphaFoldDB" id="S5GI70"/>